<evidence type="ECO:0000313" key="12">
    <source>
        <dbReference type="RefSeq" id="XP_035551237.1"/>
    </source>
</evidence>
<dbReference type="Gramene" id="Jr11_17420_p1">
    <property type="protein sequence ID" value="cds.Jr11_17420_p1"/>
    <property type="gene ID" value="Jr11_17420"/>
</dbReference>
<dbReference type="InterPro" id="IPR007112">
    <property type="entry name" value="Expansin/allergen_DPBB_dom"/>
</dbReference>
<keyword evidence="6 7" id="KW-0961">Cell wall biogenesis/degradation</keyword>
<dbReference type="RefSeq" id="XP_018843121.1">
    <property type="nucleotide sequence ID" value="XM_018987576.2"/>
</dbReference>
<dbReference type="PROSITE" id="PS50843">
    <property type="entry name" value="EXPANSIN_CBD"/>
    <property type="match status" value="1"/>
</dbReference>
<keyword evidence="5" id="KW-0472">Membrane</keyword>
<dbReference type="Gramene" id="Jr11_17430_p1">
    <property type="protein sequence ID" value="cds.Jr11_17430_p1"/>
    <property type="gene ID" value="Jr11_17430"/>
</dbReference>
<dbReference type="GO" id="GO:0009653">
    <property type="term" value="P:anatomical structure morphogenesis"/>
    <property type="evidence" value="ECO:0007669"/>
    <property type="project" value="UniProtKB-ARBA"/>
</dbReference>
<dbReference type="GeneID" id="109007759"/>
<dbReference type="STRING" id="51240.A0A2I4GGU6"/>
<sequence length="257" mass="27817">MEHRPINAFTTFILLLGVFTTKFTVALAAWLQAHATFYGGSDASGTMGGACGYGNLYTDGYGKETAALSTALFNDGKSCGGCYQIVCDASKVPQWCLKGTSITITATNLCPPNNDLPSDNGGWCNPPLPHFDMSQPAFETIAKYKAGIVPILYQKVGCKKSGGIRFTINGRDYFELVLISNVGGVGDISNVWIKGSKSSTWETMTRNWGVNWQSHTYLNGQSLSLRVQTSDGQTRTALNVVPSNWKFGQSFSSNVQF</sequence>
<dbReference type="PRINTS" id="PR01226">
    <property type="entry name" value="EXPANSIN"/>
</dbReference>
<feature type="domain" description="Expansin-like CBD" evidence="9">
    <location>
        <begin position="173"/>
        <end position="253"/>
    </location>
</feature>
<dbReference type="Gene3D" id="2.40.40.10">
    <property type="entry name" value="RlpA-like domain"/>
    <property type="match status" value="1"/>
</dbReference>
<accession>A0A2I4GGU6</accession>
<evidence type="ECO:0000313" key="10">
    <source>
        <dbReference type="Proteomes" id="UP000235220"/>
    </source>
</evidence>
<evidence type="ECO:0000259" key="8">
    <source>
        <dbReference type="PROSITE" id="PS50842"/>
    </source>
</evidence>
<reference evidence="11 12" key="1">
    <citation type="submission" date="2025-04" db="UniProtKB">
        <authorList>
            <consortium name="RefSeq"/>
        </authorList>
    </citation>
    <scope>IDENTIFICATION</scope>
    <source>
        <tissue evidence="11 12">Leaves</tissue>
    </source>
</reference>
<dbReference type="InterPro" id="IPR007118">
    <property type="entry name" value="Expan_Lol_pI"/>
</dbReference>
<proteinExistence type="inferred from homology"/>
<dbReference type="OrthoDB" id="5823761at2759"/>
<evidence type="ECO:0000256" key="4">
    <source>
        <dbReference type="ARBA" id="ARBA00022729"/>
    </source>
</evidence>
<dbReference type="GO" id="GO:0005576">
    <property type="term" value="C:extracellular region"/>
    <property type="evidence" value="ECO:0007669"/>
    <property type="project" value="InterPro"/>
</dbReference>
<dbReference type="SMART" id="SM00837">
    <property type="entry name" value="DPBB_1"/>
    <property type="match status" value="1"/>
</dbReference>
<dbReference type="Pfam" id="PF03330">
    <property type="entry name" value="DPBB_1"/>
    <property type="match status" value="1"/>
</dbReference>
<dbReference type="PANTHER" id="PTHR31867">
    <property type="entry name" value="EXPANSIN-A15"/>
    <property type="match status" value="1"/>
</dbReference>
<evidence type="ECO:0000259" key="9">
    <source>
        <dbReference type="PROSITE" id="PS50843"/>
    </source>
</evidence>
<dbReference type="FunFam" id="2.60.40.760:FF:000001">
    <property type="entry name" value="Expansin"/>
    <property type="match status" value="1"/>
</dbReference>
<keyword evidence="4" id="KW-0732">Signal</keyword>
<comment type="function">
    <text evidence="7">Causes loosening and extension of plant cell walls by disrupting non-covalent bonding between cellulose microfibrils and matrix glucans. No enzymatic activity has been found.</text>
</comment>
<dbReference type="GO" id="GO:0009664">
    <property type="term" value="P:plant-type cell wall organization"/>
    <property type="evidence" value="ECO:0007669"/>
    <property type="project" value="InterPro"/>
</dbReference>
<organism evidence="10 11">
    <name type="scientific">Juglans regia</name>
    <name type="common">English walnut</name>
    <dbReference type="NCBI Taxonomy" id="51240"/>
    <lineage>
        <taxon>Eukaryota</taxon>
        <taxon>Viridiplantae</taxon>
        <taxon>Streptophyta</taxon>
        <taxon>Embryophyta</taxon>
        <taxon>Tracheophyta</taxon>
        <taxon>Spermatophyta</taxon>
        <taxon>Magnoliopsida</taxon>
        <taxon>eudicotyledons</taxon>
        <taxon>Gunneridae</taxon>
        <taxon>Pentapetalae</taxon>
        <taxon>rosids</taxon>
        <taxon>fabids</taxon>
        <taxon>Fagales</taxon>
        <taxon>Juglandaceae</taxon>
        <taxon>Juglans</taxon>
    </lineage>
</organism>
<dbReference type="KEGG" id="jre:109007759"/>
<evidence type="ECO:0000256" key="6">
    <source>
        <dbReference type="ARBA" id="ARBA00023316"/>
    </source>
</evidence>
<keyword evidence="2 7" id="KW-0134">Cell wall</keyword>
<gene>
    <name evidence="11 12" type="primary">LOC109007759</name>
</gene>
<dbReference type="SUPFAM" id="SSF50685">
    <property type="entry name" value="Barwin-like endoglucanases"/>
    <property type="match status" value="1"/>
</dbReference>
<comment type="subcellular location">
    <subcellularLocation>
        <location evidence="7">Secreted</location>
        <location evidence="7">Cell wall</location>
    </subcellularLocation>
    <subcellularLocation>
        <location evidence="7">Membrane</location>
        <topology evidence="7">Peripheral membrane protein</topology>
    </subcellularLocation>
</comment>
<keyword evidence="10" id="KW-1185">Reference proteome</keyword>
<dbReference type="FunFam" id="2.40.40.10:FF:000001">
    <property type="entry name" value="Expansin"/>
    <property type="match status" value="1"/>
</dbReference>
<evidence type="ECO:0000256" key="2">
    <source>
        <dbReference type="ARBA" id="ARBA00022512"/>
    </source>
</evidence>
<keyword evidence="3 7" id="KW-0964">Secreted</keyword>
<protein>
    <recommendedName>
        <fullName evidence="7">Expansin</fullName>
    </recommendedName>
</protein>
<dbReference type="InterPro" id="IPR036749">
    <property type="entry name" value="Expansin_CBD_sf"/>
</dbReference>
<evidence type="ECO:0000313" key="11">
    <source>
        <dbReference type="RefSeq" id="XP_018843121.1"/>
    </source>
</evidence>
<evidence type="ECO:0000256" key="5">
    <source>
        <dbReference type="ARBA" id="ARBA00023136"/>
    </source>
</evidence>
<dbReference type="AlphaFoldDB" id="A0A2I4GGU6"/>
<evidence type="ECO:0000256" key="7">
    <source>
        <dbReference type="RuleBase" id="RU365023"/>
    </source>
</evidence>
<dbReference type="SUPFAM" id="SSF49590">
    <property type="entry name" value="PHL pollen allergen"/>
    <property type="match status" value="1"/>
</dbReference>
<dbReference type="Gramene" id="Jr11_17440_p1">
    <property type="protein sequence ID" value="cds.Jr11_17440_p1"/>
    <property type="gene ID" value="Jr11_17440"/>
</dbReference>
<dbReference type="RefSeq" id="XP_035551237.1">
    <property type="nucleotide sequence ID" value="XM_035695344.1"/>
</dbReference>
<evidence type="ECO:0000256" key="1">
    <source>
        <dbReference type="ARBA" id="ARBA00005392"/>
    </source>
</evidence>
<comment type="similarity">
    <text evidence="1 7">Belongs to the expansin family. Expansin A subfamily.</text>
</comment>
<dbReference type="InterPro" id="IPR007117">
    <property type="entry name" value="Expansin_CBD"/>
</dbReference>
<dbReference type="Proteomes" id="UP000235220">
    <property type="component" value="Chromosome 11"/>
</dbReference>
<name>A0A2I4GGU6_JUGRE</name>
<dbReference type="InterPro" id="IPR036908">
    <property type="entry name" value="RlpA-like_sf"/>
</dbReference>
<evidence type="ECO:0000256" key="3">
    <source>
        <dbReference type="ARBA" id="ARBA00022525"/>
    </source>
</evidence>
<dbReference type="GO" id="GO:0016020">
    <property type="term" value="C:membrane"/>
    <property type="evidence" value="ECO:0007669"/>
    <property type="project" value="UniProtKB-SubCell"/>
</dbReference>
<dbReference type="Pfam" id="PF01357">
    <property type="entry name" value="Expansin_C"/>
    <property type="match status" value="1"/>
</dbReference>
<dbReference type="PRINTS" id="PR01225">
    <property type="entry name" value="EXPANSNFAMLY"/>
</dbReference>
<dbReference type="CDD" id="cd22274">
    <property type="entry name" value="DPBB_EXPA_N"/>
    <property type="match status" value="1"/>
</dbReference>
<dbReference type="InterPro" id="IPR009009">
    <property type="entry name" value="RlpA-like_DPBB"/>
</dbReference>
<dbReference type="InterPro" id="IPR002963">
    <property type="entry name" value="Expansin"/>
</dbReference>
<feature type="domain" description="Expansin-like EG45" evidence="8">
    <location>
        <begin position="48"/>
        <end position="163"/>
    </location>
</feature>
<dbReference type="PROSITE" id="PS50842">
    <property type="entry name" value="EXPANSIN_EG45"/>
    <property type="match status" value="1"/>
</dbReference>
<dbReference type="Gene3D" id="2.60.40.760">
    <property type="entry name" value="Expansin, cellulose-binding-like domain"/>
    <property type="match status" value="1"/>
</dbReference>